<dbReference type="EC" id="2.7.13.3" evidence="3"/>
<proteinExistence type="predicted"/>
<keyword evidence="11 13" id="KW-0472">Membrane</keyword>
<protein>
    <recommendedName>
        <fullName evidence="12">Sensor-like histidine kinase SenX3</fullName>
        <ecNumber evidence="3">2.7.13.3</ecNumber>
    </recommendedName>
</protein>
<name>D7BL20_ARCHD</name>
<dbReference type="GO" id="GO:0005524">
    <property type="term" value="F:ATP binding"/>
    <property type="evidence" value="ECO:0007669"/>
    <property type="project" value="UniProtKB-KW"/>
</dbReference>
<dbReference type="CDD" id="cd00082">
    <property type="entry name" value="HisKA"/>
    <property type="match status" value="1"/>
</dbReference>
<evidence type="ECO:0000259" key="14">
    <source>
        <dbReference type="PROSITE" id="PS50109"/>
    </source>
</evidence>
<evidence type="ECO:0000256" key="7">
    <source>
        <dbReference type="ARBA" id="ARBA00022741"/>
    </source>
</evidence>
<evidence type="ECO:0000313" key="15">
    <source>
        <dbReference type="EMBL" id="ADH93350.1"/>
    </source>
</evidence>
<keyword evidence="10" id="KW-0902">Two-component regulatory system</keyword>
<evidence type="ECO:0000256" key="2">
    <source>
        <dbReference type="ARBA" id="ARBA00004236"/>
    </source>
</evidence>
<dbReference type="InterPro" id="IPR003661">
    <property type="entry name" value="HisK_dim/P_dom"/>
</dbReference>
<evidence type="ECO:0000256" key="6">
    <source>
        <dbReference type="ARBA" id="ARBA00022679"/>
    </source>
</evidence>
<evidence type="ECO:0000256" key="5">
    <source>
        <dbReference type="ARBA" id="ARBA00022553"/>
    </source>
</evidence>
<dbReference type="CDD" id="cd00075">
    <property type="entry name" value="HATPase"/>
    <property type="match status" value="1"/>
</dbReference>
<dbReference type="RefSeq" id="WP_013170836.1">
    <property type="nucleotide sequence ID" value="NC_014218.1"/>
</dbReference>
<evidence type="ECO:0000313" key="16">
    <source>
        <dbReference type="Proteomes" id="UP000000376"/>
    </source>
</evidence>
<dbReference type="InterPro" id="IPR005467">
    <property type="entry name" value="His_kinase_dom"/>
</dbReference>
<dbReference type="KEGG" id="ahe:Arch_1665"/>
<keyword evidence="7" id="KW-0547">Nucleotide-binding</keyword>
<dbReference type="InterPro" id="IPR003594">
    <property type="entry name" value="HATPase_dom"/>
</dbReference>
<evidence type="ECO:0000256" key="11">
    <source>
        <dbReference type="ARBA" id="ARBA00023136"/>
    </source>
</evidence>
<feature type="transmembrane region" description="Helical" evidence="13">
    <location>
        <begin position="6"/>
        <end position="28"/>
    </location>
</feature>
<dbReference type="PANTHER" id="PTHR45453:SF1">
    <property type="entry name" value="PHOSPHATE REGULON SENSOR PROTEIN PHOR"/>
    <property type="match status" value="1"/>
</dbReference>
<evidence type="ECO:0000256" key="13">
    <source>
        <dbReference type="SAM" id="Phobius"/>
    </source>
</evidence>
<dbReference type="InterPro" id="IPR036097">
    <property type="entry name" value="HisK_dim/P_sf"/>
</dbReference>
<dbReference type="InterPro" id="IPR036890">
    <property type="entry name" value="HATPase_C_sf"/>
</dbReference>
<dbReference type="HOGENOM" id="CLU_000445_89_2_11"/>
<sequence>MPEGLTFVMGLILGALIAVGASVAFIVSERQHRAESRREREGALESATSVFNALPQAHIVIDAHDRIVRASPRAYAYGLIWEAQLRADVADLIRDARARGKIVDADLVVPRETMDEAADLRLWLRAAPVEGDHILVLLEDMTAKRRLEETRRDFVANVSHELKTPVGAVRLLAETIHSVADEPEHVRHFSEKMMAESERLGNLVKEIIQLSQLQEGDSLADSDVVSVDQVIEEALDRVRIEAENRNVSLISGGRSGLRVYGDQALLTTAIRNLLDNAVRYSRPHSRVSISAINQDGEVHVIVLDQGEGIEPDVQPRIFERFYRGDKARSRETGGSGLGLAIVKHVVADHGGRIKLWSEVGKGSTFTVILPEAYTPDMLEEAQRQGRGSTVEGE</sequence>
<dbReference type="GO" id="GO:0000155">
    <property type="term" value="F:phosphorelay sensor kinase activity"/>
    <property type="evidence" value="ECO:0007669"/>
    <property type="project" value="InterPro"/>
</dbReference>
<organism evidence="15 16">
    <name type="scientific">Arcanobacterium haemolyticum (strain ATCC 9345 / DSM 20595 / CCM 5947 / CCUG 17215 / LMG 16163 / NBRC 15585 / NCTC 8452 / 11018)</name>
    <dbReference type="NCBI Taxonomy" id="644284"/>
    <lineage>
        <taxon>Bacteria</taxon>
        <taxon>Bacillati</taxon>
        <taxon>Actinomycetota</taxon>
        <taxon>Actinomycetes</taxon>
        <taxon>Actinomycetales</taxon>
        <taxon>Actinomycetaceae</taxon>
        <taxon>Arcanobacterium</taxon>
    </lineage>
</organism>
<dbReference type="Pfam" id="PF02518">
    <property type="entry name" value="HATPase_c"/>
    <property type="match status" value="1"/>
</dbReference>
<dbReference type="Pfam" id="PF00512">
    <property type="entry name" value="HisKA"/>
    <property type="match status" value="1"/>
</dbReference>
<evidence type="ECO:0000256" key="4">
    <source>
        <dbReference type="ARBA" id="ARBA00022475"/>
    </source>
</evidence>
<gene>
    <name evidence="15" type="ordered locus">Arch_1665</name>
</gene>
<dbReference type="Proteomes" id="UP000000376">
    <property type="component" value="Chromosome"/>
</dbReference>
<evidence type="ECO:0000256" key="1">
    <source>
        <dbReference type="ARBA" id="ARBA00000085"/>
    </source>
</evidence>
<dbReference type="SMART" id="SM00388">
    <property type="entry name" value="HisKA"/>
    <property type="match status" value="1"/>
</dbReference>
<dbReference type="PROSITE" id="PS50109">
    <property type="entry name" value="HIS_KIN"/>
    <property type="match status" value="1"/>
</dbReference>
<keyword evidence="13" id="KW-0812">Transmembrane</keyword>
<dbReference type="FunFam" id="3.30.565.10:FF:000006">
    <property type="entry name" value="Sensor histidine kinase WalK"/>
    <property type="match status" value="1"/>
</dbReference>
<dbReference type="Gene3D" id="1.10.287.130">
    <property type="match status" value="1"/>
</dbReference>
<dbReference type="InterPro" id="IPR004358">
    <property type="entry name" value="Sig_transdc_His_kin-like_C"/>
</dbReference>
<dbReference type="eggNOG" id="COG5002">
    <property type="taxonomic scope" value="Bacteria"/>
</dbReference>
<keyword evidence="8 15" id="KW-0418">Kinase</keyword>
<accession>D7BL20</accession>
<comment type="catalytic activity">
    <reaction evidence="1">
        <text>ATP + protein L-histidine = ADP + protein N-phospho-L-histidine.</text>
        <dbReference type="EC" id="2.7.13.3"/>
    </reaction>
</comment>
<dbReference type="GO" id="GO:0016036">
    <property type="term" value="P:cellular response to phosphate starvation"/>
    <property type="evidence" value="ECO:0007669"/>
    <property type="project" value="TreeGrafter"/>
</dbReference>
<dbReference type="PANTHER" id="PTHR45453">
    <property type="entry name" value="PHOSPHATE REGULON SENSOR PROTEIN PHOR"/>
    <property type="match status" value="1"/>
</dbReference>
<keyword evidence="4" id="KW-1003">Cell membrane</keyword>
<evidence type="ECO:0000256" key="3">
    <source>
        <dbReference type="ARBA" id="ARBA00012438"/>
    </source>
</evidence>
<dbReference type="SUPFAM" id="SSF55874">
    <property type="entry name" value="ATPase domain of HSP90 chaperone/DNA topoisomerase II/histidine kinase"/>
    <property type="match status" value="1"/>
</dbReference>
<dbReference type="GO" id="GO:0005886">
    <property type="term" value="C:plasma membrane"/>
    <property type="evidence" value="ECO:0007669"/>
    <property type="project" value="UniProtKB-SubCell"/>
</dbReference>
<evidence type="ECO:0000256" key="12">
    <source>
        <dbReference type="ARBA" id="ARBA00039401"/>
    </source>
</evidence>
<evidence type="ECO:0000256" key="9">
    <source>
        <dbReference type="ARBA" id="ARBA00022840"/>
    </source>
</evidence>
<dbReference type="GO" id="GO:0004721">
    <property type="term" value="F:phosphoprotein phosphatase activity"/>
    <property type="evidence" value="ECO:0007669"/>
    <property type="project" value="TreeGrafter"/>
</dbReference>
<dbReference type="Gene3D" id="3.30.565.10">
    <property type="entry name" value="Histidine kinase-like ATPase, C-terminal domain"/>
    <property type="match status" value="1"/>
</dbReference>
<evidence type="ECO:0000256" key="8">
    <source>
        <dbReference type="ARBA" id="ARBA00022777"/>
    </source>
</evidence>
<dbReference type="AlphaFoldDB" id="D7BL20"/>
<dbReference type="EMBL" id="CP002045">
    <property type="protein sequence ID" value="ADH93350.1"/>
    <property type="molecule type" value="Genomic_DNA"/>
</dbReference>
<feature type="domain" description="Histidine kinase" evidence="14">
    <location>
        <begin position="157"/>
        <end position="373"/>
    </location>
</feature>
<dbReference type="InterPro" id="IPR050351">
    <property type="entry name" value="BphY/WalK/GraS-like"/>
</dbReference>
<reference evidence="15 16" key="1">
    <citation type="journal article" date="2010" name="Stand. Genomic Sci.">
        <title>Complete genome sequence of Arcanobacterium haemolyticum type strain (11018).</title>
        <authorList>
            <person name="Yasawong M."/>
            <person name="Teshima H."/>
            <person name="Lapidus A."/>
            <person name="Nolan M."/>
            <person name="Lucas S."/>
            <person name="Glavina Del Rio T."/>
            <person name="Tice H."/>
            <person name="Cheng J."/>
            <person name="Bruce D."/>
            <person name="Detter C."/>
            <person name="Tapia R."/>
            <person name="Han C."/>
            <person name="Goodwin L."/>
            <person name="Pitluck S."/>
            <person name="Liolios K."/>
            <person name="Ivanova N."/>
            <person name="Mavromatis K."/>
            <person name="Mikhailova N."/>
            <person name="Pati A."/>
            <person name="Chen A."/>
            <person name="Palaniappan K."/>
            <person name="Land M."/>
            <person name="Hauser L."/>
            <person name="Chang Y."/>
            <person name="Jeffries C."/>
            <person name="Rohde M."/>
            <person name="Sikorski J."/>
            <person name="Pukall R."/>
            <person name="Goker M."/>
            <person name="Woyke T."/>
            <person name="Bristow J."/>
            <person name="Eisen J."/>
            <person name="Markowitz V."/>
            <person name="Hugenholtz P."/>
            <person name="Kyrpides N."/>
            <person name="Klenk H."/>
        </authorList>
    </citation>
    <scope>NUCLEOTIDE SEQUENCE [LARGE SCALE GENOMIC DNA]</scope>
    <source>
        <strain evidence="16">ATCC 9345 / DSM 20595 / CCUG 17215 / LMG 16163 / NBRC 15585 / NCTC 8452 / 11018</strain>
    </source>
</reference>
<dbReference type="SMART" id="SM00387">
    <property type="entry name" value="HATPase_c"/>
    <property type="match status" value="1"/>
</dbReference>
<comment type="subcellular location">
    <subcellularLocation>
        <location evidence="2">Cell membrane</location>
    </subcellularLocation>
</comment>
<keyword evidence="9" id="KW-0067">ATP-binding</keyword>
<keyword evidence="5" id="KW-0597">Phosphoprotein</keyword>
<dbReference type="PRINTS" id="PR00344">
    <property type="entry name" value="BCTRLSENSOR"/>
</dbReference>
<dbReference type="FunFam" id="1.10.287.130:FF:000008">
    <property type="entry name" value="Two-component sensor histidine kinase"/>
    <property type="match status" value="1"/>
</dbReference>
<keyword evidence="13" id="KW-1133">Transmembrane helix</keyword>
<evidence type="ECO:0000256" key="10">
    <source>
        <dbReference type="ARBA" id="ARBA00023012"/>
    </source>
</evidence>
<keyword evidence="6" id="KW-0808">Transferase</keyword>
<dbReference type="SUPFAM" id="SSF47384">
    <property type="entry name" value="Homodimeric domain of signal transducing histidine kinase"/>
    <property type="match status" value="1"/>
</dbReference>
<dbReference type="STRING" id="644284.Arch_1665"/>
<keyword evidence="16" id="KW-1185">Reference proteome</keyword>